<sequence>GPRSLVLLENLNLRDTHSLF</sequence>
<keyword id="KW-0903">Direct protein sequencing</keyword>
<proteinExistence type="evidence at protein level"/>
<name>Q9PRP2_CHICK</name>
<accession>Q9PRP2</accession>
<organism>
    <name type="scientific">Gallus gallus</name>
    <name type="common">Chicken</name>
    <dbReference type="NCBI Taxonomy" id="9031"/>
    <lineage>
        <taxon>Eukaryota</taxon>
        <taxon>Metazoa</taxon>
        <taxon>Chordata</taxon>
        <taxon>Craniata</taxon>
        <taxon>Vertebrata</taxon>
        <taxon>Euteleostomi</taxon>
        <taxon>Archelosauria</taxon>
        <taxon>Archosauria</taxon>
        <taxon>Dinosauria</taxon>
        <taxon>Saurischia</taxon>
        <taxon>Theropoda</taxon>
        <taxon>Coelurosauria</taxon>
        <taxon>Aves</taxon>
        <taxon>Neognathae</taxon>
        <taxon>Galloanserae</taxon>
        <taxon>Galliformes</taxon>
        <taxon>Phasianidae</taxon>
        <taxon>Phasianinae</taxon>
        <taxon>Gallus</taxon>
    </lineage>
</organism>
<protein>
    <submittedName>
        <fullName>50 kDa hepatic OLIGOSACCHARYLTRANSFERASE</fullName>
    </submittedName>
</protein>
<dbReference type="AlphaFoldDB" id="Q9PRP2"/>
<reference key="1">
    <citation type="journal article" date="1995" name="Biochem. Mol. Biol. Int.">
        <title>Purification and characterization of hepatic oligosaccharyltransferase.</title>
        <authorList>
            <person name="Kumar V."/>
            <person name="Heinemann F.S."/>
            <person name="Ozols J."/>
        </authorList>
    </citation>
    <scope>PROTEIN SEQUENCE</scope>
</reference>